<feature type="transmembrane region" description="Helical" evidence="1">
    <location>
        <begin position="28"/>
        <end position="48"/>
    </location>
</feature>
<gene>
    <name evidence="2" type="ORF">AB986_07445</name>
</gene>
<dbReference type="EMBL" id="LELK01000001">
    <property type="protein sequence ID" value="KMM39058.1"/>
    <property type="molecule type" value="Genomic_DNA"/>
</dbReference>
<keyword evidence="3" id="KW-1185">Reference proteome</keyword>
<dbReference type="AlphaFoldDB" id="A0A0J6D181"/>
<reference evidence="2" key="1">
    <citation type="submission" date="2015-06" db="EMBL/GenBank/DDBJ databases">
        <authorList>
            <person name="Liu B."/>
            <person name="Wang J."/>
            <person name="Zhu Y."/>
            <person name="Liu G."/>
            <person name="Chen Q."/>
            <person name="Zheng C."/>
            <person name="Che J."/>
            <person name="Ge C."/>
            <person name="Shi H."/>
            <person name="Pan Z."/>
            <person name="Liu X."/>
        </authorList>
    </citation>
    <scope>NUCLEOTIDE SEQUENCE [LARGE SCALE GENOMIC DNA]</scope>
    <source>
        <strain evidence="2">DSM 16346</strain>
    </source>
</reference>
<evidence type="ECO:0000313" key="2">
    <source>
        <dbReference type="EMBL" id="KMM39058.1"/>
    </source>
</evidence>
<evidence type="ECO:0000256" key="1">
    <source>
        <dbReference type="SAM" id="Phobius"/>
    </source>
</evidence>
<organism evidence="2 3">
    <name type="scientific">Guptibacillus hwajinpoensis</name>
    <dbReference type="NCBI Taxonomy" id="208199"/>
    <lineage>
        <taxon>Bacteria</taxon>
        <taxon>Bacillati</taxon>
        <taxon>Bacillota</taxon>
        <taxon>Bacilli</taxon>
        <taxon>Bacillales</taxon>
        <taxon>Guptibacillaceae</taxon>
        <taxon>Guptibacillus</taxon>
    </lineage>
</organism>
<feature type="transmembrane region" description="Helical" evidence="1">
    <location>
        <begin position="6"/>
        <end position="21"/>
    </location>
</feature>
<protein>
    <submittedName>
        <fullName evidence="2">Membrane protein</fullName>
    </submittedName>
</protein>
<sequence length="84" mass="9423">MELSFGFIINIAIAIYLFMDARKRDKSAFFWAIIGLIIGPIVLGIYFIQTGRKGIGWTIVILSIIWYIIAIVFGILAAILALFI</sequence>
<dbReference type="Proteomes" id="UP000035996">
    <property type="component" value="Unassembled WGS sequence"/>
</dbReference>
<dbReference type="OrthoDB" id="2930714at2"/>
<dbReference type="RefSeq" id="WP_048310228.1">
    <property type="nucleotide sequence ID" value="NZ_LELK01000001.1"/>
</dbReference>
<name>A0A0J6D181_9BACL</name>
<keyword evidence="1" id="KW-0812">Transmembrane</keyword>
<keyword evidence="1" id="KW-1133">Transmembrane helix</keyword>
<feature type="transmembrane region" description="Helical" evidence="1">
    <location>
        <begin position="54"/>
        <end position="83"/>
    </location>
</feature>
<comment type="caution">
    <text evidence="2">The sequence shown here is derived from an EMBL/GenBank/DDBJ whole genome shotgun (WGS) entry which is preliminary data.</text>
</comment>
<evidence type="ECO:0000313" key="3">
    <source>
        <dbReference type="Proteomes" id="UP000035996"/>
    </source>
</evidence>
<proteinExistence type="predicted"/>
<accession>A0A0J6D181</accession>
<keyword evidence="1" id="KW-0472">Membrane</keyword>